<keyword evidence="2" id="KW-1185">Reference proteome</keyword>
<dbReference type="SUPFAM" id="SSF81383">
    <property type="entry name" value="F-box domain"/>
    <property type="match status" value="1"/>
</dbReference>
<dbReference type="AlphaFoldDB" id="A0A9P5ZCA5"/>
<dbReference type="Proteomes" id="UP000807469">
    <property type="component" value="Unassembled WGS sequence"/>
</dbReference>
<reference evidence="1" key="1">
    <citation type="submission" date="2020-11" db="EMBL/GenBank/DDBJ databases">
        <authorList>
            <consortium name="DOE Joint Genome Institute"/>
            <person name="Ahrendt S."/>
            <person name="Riley R."/>
            <person name="Andreopoulos W."/>
            <person name="Labutti K."/>
            <person name="Pangilinan J."/>
            <person name="Ruiz-Duenas F.J."/>
            <person name="Barrasa J.M."/>
            <person name="Sanchez-Garcia M."/>
            <person name="Camarero S."/>
            <person name="Miyauchi S."/>
            <person name="Serrano A."/>
            <person name="Linde D."/>
            <person name="Babiker R."/>
            <person name="Drula E."/>
            <person name="Ayuso-Fernandez I."/>
            <person name="Pacheco R."/>
            <person name="Padilla G."/>
            <person name="Ferreira P."/>
            <person name="Barriuso J."/>
            <person name="Kellner H."/>
            <person name="Castanera R."/>
            <person name="Alfaro M."/>
            <person name="Ramirez L."/>
            <person name="Pisabarro A.G."/>
            <person name="Kuo A."/>
            <person name="Tritt A."/>
            <person name="Lipzen A."/>
            <person name="He G."/>
            <person name="Yan M."/>
            <person name="Ng V."/>
            <person name="Cullen D."/>
            <person name="Martin F."/>
            <person name="Rosso M.-N."/>
            <person name="Henrissat B."/>
            <person name="Hibbett D."/>
            <person name="Martinez A.T."/>
            <person name="Grigoriev I.V."/>
        </authorList>
    </citation>
    <scope>NUCLEOTIDE SEQUENCE</scope>
    <source>
        <strain evidence="1">CIRM-BRFM 674</strain>
    </source>
</reference>
<gene>
    <name evidence="1" type="ORF">BDN70DRAFT_916966</name>
</gene>
<protein>
    <recommendedName>
        <fullName evidence="3">F-box domain-containing protein</fullName>
    </recommendedName>
</protein>
<dbReference type="CDD" id="cd09917">
    <property type="entry name" value="F-box_SF"/>
    <property type="match status" value="1"/>
</dbReference>
<dbReference type="InterPro" id="IPR036047">
    <property type="entry name" value="F-box-like_dom_sf"/>
</dbReference>
<sequence length="398" mass="46033">MPIDTVPLDVFEIIIEILANLHLPSVKACSLVNHSFRSVCSRHIFDTIAVHRFNMAILLFDTPEIARYIRHLSLDIKAETHHFDGRSLGLEVFERITGLRSLKIHNFDHYPFLVWDQIPLRPVLSRFFHLASLTRIFVCNVKDFVLADFIPCTNLEDFGFSSLEFTTDHPTEIIPSVTRLMLRKFSAGLICPSVVAHILAAKCTDDKHFIDVSLLTDLSANIASPYDARTFITLLNRCQQVRDLKLKVSSRGVALADALNHNLSLKTLKDVYIYFEDCDRGNDLFYGLVDELQQINSENAIESLHIFIYSRWFRIFKPQRWSRLDNTFSQTDQWPNLRKVLFSIALWDVPYNDYAAYIANLQQTYFPRLSRSTSLMFEFNAGEEVPWINADMLWSMSL</sequence>
<dbReference type="EMBL" id="MU155135">
    <property type="protein sequence ID" value="KAF9485592.1"/>
    <property type="molecule type" value="Genomic_DNA"/>
</dbReference>
<evidence type="ECO:0000313" key="2">
    <source>
        <dbReference type="Proteomes" id="UP000807469"/>
    </source>
</evidence>
<organism evidence="1 2">
    <name type="scientific">Pholiota conissans</name>
    <dbReference type="NCBI Taxonomy" id="109636"/>
    <lineage>
        <taxon>Eukaryota</taxon>
        <taxon>Fungi</taxon>
        <taxon>Dikarya</taxon>
        <taxon>Basidiomycota</taxon>
        <taxon>Agaricomycotina</taxon>
        <taxon>Agaricomycetes</taxon>
        <taxon>Agaricomycetidae</taxon>
        <taxon>Agaricales</taxon>
        <taxon>Agaricineae</taxon>
        <taxon>Strophariaceae</taxon>
        <taxon>Pholiota</taxon>
    </lineage>
</organism>
<proteinExistence type="predicted"/>
<accession>A0A9P5ZCA5</accession>
<dbReference type="OrthoDB" id="2745898at2759"/>
<comment type="caution">
    <text evidence="1">The sequence shown here is derived from an EMBL/GenBank/DDBJ whole genome shotgun (WGS) entry which is preliminary data.</text>
</comment>
<evidence type="ECO:0000313" key="1">
    <source>
        <dbReference type="EMBL" id="KAF9485592.1"/>
    </source>
</evidence>
<evidence type="ECO:0008006" key="3">
    <source>
        <dbReference type="Google" id="ProtNLM"/>
    </source>
</evidence>
<name>A0A9P5ZCA5_9AGAR</name>